<organism evidence="2 3">
    <name type="scientific">Azospirillum melinis</name>
    <dbReference type="NCBI Taxonomy" id="328839"/>
    <lineage>
        <taxon>Bacteria</taxon>
        <taxon>Pseudomonadati</taxon>
        <taxon>Pseudomonadota</taxon>
        <taxon>Alphaproteobacteria</taxon>
        <taxon>Rhodospirillales</taxon>
        <taxon>Azospirillaceae</taxon>
        <taxon>Azospirillum</taxon>
    </lineage>
</organism>
<feature type="region of interest" description="Disordered" evidence="1">
    <location>
        <begin position="1"/>
        <end position="22"/>
    </location>
</feature>
<comment type="caution">
    <text evidence="2">The sequence shown here is derived from an EMBL/GenBank/DDBJ whole genome shotgun (WGS) entry which is preliminary data.</text>
</comment>
<evidence type="ECO:0000313" key="2">
    <source>
        <dbReference type="EMBL" id="NUB03741.1"/>
    </source>
</evidence>
<proteinExistence type="predicted"/>
<protein>
    <submittedName>
        <fullName evidence="2">Uncharacterized protein</fullName>
    </submittedName>
</protein>
<dbReference type="EMBL" id="WHOS01000073">
    <property type="protein sequence ID" value="NUB03741.1"/>
    <property type="molecule type" value="Genomic_DNA"/>
</dbReference>
<keyword evidence="3" id="KW-1185">Reference proteome</keyword>
<dbReference type="Proteomes" id="UP000605086">
    <property type="component" value="Unassembled WGS sequence"/>
</dbReference>
<feature type="compositionally biased region" description="Polar residues" evidence="1">
    <location>
        <begin position="1"/>
        <end position="11"/>
    </location>
</feature>
<gene>
    <name evidence="2" type="ORF">GBZ48_31490</name>
</gene>
<evidence type="ECO:0000313" key="3">
    <source>
        <dbReference type="Proteomes" id="UP000605086"/>
    </source>
</evidence>
<accession>A0ABX2KLY3</accession>
<dbReference type="RefSeq" id="WP_174474612.1">
    <property type="nucleotide sequence ID" value="NZ_JAGINN010000033.1"/>
</dbReference>
<reference evidence="2 3" key="1">
    <citation type="submission" date="2019-10" db="EMBL/GenBank/DDBJ databases">
        <title>Genome sequence of Azospirillum melinis.</title>
        <authorList>
            <person name="Ambrosini A."/>
            <person name="Sant'Anna F.H."/>
            <person name="Cassan F.D."/>
            <person name="Souza E.M."/>
            <person name="Passaglia L.M.P."/>
        </authorList>
    </citation>
    <scope>NUCLEOTIDE SEQUENCE [LARGE SCALE GENOMIC DNA]</scope>
    <source>
        <strain evidence="2 3">TMCY0552</strain>
    </source>
</reference>
<evidence type="ECO:0000256" key="1">
    <source>
        <dbReference type="SAM" id="MobiDB-lite"/>
    </source>
</evidence>
<sequence length="118" mass="11902">MAQLPAQTPSETGAALTYSPAANGDSFANTGAEILHVKNAAGSAITVTVPSRNTAPEVPGYGPVAKPDRQVIVPAGSDRLIGPFPTKAFNNPATSRVSLTFSSTPSVSVAVIAPRTAS</sequence>
<name>A0ABX2KLY3_9PROT</name>